<dbReference type="PANTHER" id="PTHR39607">
    <property type="entry name" value="XANTHOCILLIN BIOSYNTHESIS CLUSTER TRANSCRIPTION FACTOR XANC-RELATED"/>
    <property type="match status" value="1"/>
</dbReference>
<accession>A0AAD4IH16</accession>
<gene>
    <name evidence="1" type="ORF">G6011_04365</name>
</gene>
<name>A0AAD4IH16_9PLEO</name>
<dbReference type="PANTHER" id="PTHR39607:SF3">
    <property type="entry name" value="BZIP DOMAIN-CONTAINING PROTEIN"/>
    <property type="match status" value="1"/>
</dbReference>
<keyword evidence="2" id="KW-1185">Reference proteome</keyword>
<organism evidence="1 2">
    <name type="scientific">Alternaria panax</name>
    <dbReference type="NCBI Taxonomy" id="48097"/>
    <lineage>
        <taxon>Eukaryota</taxon>
        <taxon>Fungi</taxon>
        <taxon>Dikarya</taxon>
        <taxon>Ascomycota</taxon>
        <taxon>Pezizomycotina</taxon>
        <taxon>Dothideomycetes</taxon>
        <taxon>Pleosporomycetidae</taxon>
        <taxon>Pleosporales</taxon>
        <taxon>Pleosporineae</taxon>
        <taxon>Pleosporaceae</taxon>
        <taxon>Alternaria</taxon>
        <taxon>Alternaria sect. Panax</taxon>
    </lineage>
</organism>
<evidence type="ECO:0008006" key="3">
    <source>
        <dbReference type="Google" id="ProtNLM"/>
    </source>
</evidence>
<protein>
    <recommendedName>
        <fullName evidence="3">BZIP domain-containing protein</fullName>
    </recommendedName>
</protein>
<dbReference type="Proteomes" id="UP001199106">
    <property type="component" value="Unassembled WGS sequence"/>
</dbReference>
<proteinExistence type="predicted"/>
<evidence type="ECO:0000313" key="2">
    <source>
        <dbReference type="Proteomes" id="UP001199106"/>
    </source>
</evidence>
<dbReference type="EMBL" id="JAANER010000002">
    <property type="protein sequence ID" value="KAG9194330.1"/>
    <property type="molecule type" value="Genomic_DNA"/>
</dbReference>
<reference evidence="1" key="1">
    <citation type="submission" date="2021-07" db="EMBL/GenBank/DDBJ databases">
        <title>Genome Resource of American Ginseng Black Spot Pathogen Alternaria panax.</title>
        <authorList>
            <person name="Qiu C."/>
            <person name="Wang W."/>
            <person name="Liu Z."/>
        </authorList>
    </citation>
    <scope>NUCLEOTIDE SEQUENCE</scope>
    <source>
        <strain evidence="1">BNCC115425</strain>
    </source>
</reference>
<comment type="caution">
    <text evidence="1">The sequence shown here is derived from an EMBL/GenBank/DDBJ whole genome shotgun (WGS) entry which is preliminary data.</text>
</comment>
<evidence type="ECO:0000313" key="1">
    <source>
        <dbReference type="EMBL" id="KAG9194330.1"/>
    </source>
</evidence>
<sequence length="60" mass="7332">MSRQEEDEDWRTLTDANERRRVQNRIAQRNYRRNIKRRLQQLEVFNRSTSGSPPATKEDQ</sequence>
<dbReference type="InterPro" id="IPR052635">
    <property type="entry name" value="Sec_Metab_Biosynth_Reg"/>
</dbReference>
<dbReference type="AlphaFoldDB" id="A0AAD4IH16"/>